<keyword evidence="3" id="KW-0902">Two-component regulatory system</keyword>
<dbReference type="Pfam" id="PF00072">
    <property type="entry name" value="Response_reg"/>
    <property type="match status" value="1"/>
</dbReference>
<sequence>MAAAAAAAPSPSPAPAPAQAPKAGDRKVVVPVPVPVTAAEAELSLEEKHVLAVDDSSVDRAVIAKILRSSKYRVTTVDSATRALELLALGLLPDVNMIITDYWMPGMTGYELLKHVKESSKLKEIPVVIMSSENVPNRISRCLEEGAEDFLLKPVRPADVSRLCSRIR</sequence>
<feature type="domain" description="Response regulatory" evidence="10">
    <location>
        <begin position="49"/>
        <end position="168"/>
    </location>
</feature>
<dbReference type="InterPro" id="IPR045279">
    <property type="entry name" value="ARR-like"/>
</dbReference>
<dbReference type="InterPro" id="IPR001789">
    <property type="entry name" value="Sig_transdc_resp-reg_receiver"/>
</dbReference>
<evidence type="ECO:0000256" key="1">
    <source>
        <dbReference type="ARBA" id="ARBA00022553"/>
    </source>
</evidence>
<evidence type="ECO:0000256" key="8">
    <source>
        <dbReference type="PROSITE-ProRule" id="PRU00169"/>
    </source>
</evidence>
<organism evidence="11">
    <name type="scientific">Lolium perenne</name>
    <name type="common">Perennial ryegrass</name>
    <dbReference type="NCBI Taxonomy" id="4522"/>
    <lineage>
        <taxon>Eukaryota</taxon>
        <taxon>Viridiplantae</taxon>
        <taxon>Streptophyta</taxon>
        <taxon>Embryophyta</taxon>
        <taxon>Tracheophyta</taxon>
        <taxon>Spermatophyta</taxon>
        <taxon>Magnoliopsida</taxon>
        <taxon>Liliopsida</taxon>
        <taxon>Poales</taxon>
        <taxon>Poaceae</taxon>
        <taxon>BOP clade</taxon>
        <taxon>Pooideae</taxon>
        <taxon>Poodae</taxon>
        <taxon>Poeae</taxon>
        <taxon>Poeae Chloroplast Group 2 (Poeae type)</taxon>
        <taxon>Loliodinae</taxon>
        <taxon>Loliinae</taxon>
        <taxon>Lolium</taxon>
    </lineage>
</organism>
<dbReference type="PROSITE" id="PS50110">
    <property type="entry name" value="RESPONSE_REGULATORY"/>
    <property type="match status" value="1"/>
</dbReference>
<dbReference type="SMART" id="SM00448">
    <property type="entry name" value="REC"/>
    <property type="match status" value="1"/>
</dbReference>
<keyword evidence="4" id="KW-0805">Transcription regulation</keyword>
<evidence type="ECO:0000256" key="6">
    <source>
        <dbReference type="ARBA" id="ARBA00038244"/>
    </source>
</evidence>
<keyword evidence="1 8" id="KW-0597">Phosphoprotein</keyword>
<evidence type="ECO:0000256" key="7">
    <source>
        <dbReference type="ARBA" id="ARBA00043855"/>
    </source>
</evidence>
<keyword evidence="2" id="KW-0932">Cytokinin signaling pathway</keyword>
<dbReference type="PANTHER" id="PTHR43874:SF213">
    <property type="entry name" value="TWO-COMPONENT RESPONSE REGULATOR ORR6"/>
    <property type="match status" value="1"/>
</dbReference>
<feature type="region of interest" description="Disordered" evidence="9">
    <location>
        <begin position="1"/>
        <end position="25"/>
    </location>
</feature>
<comment type="similarity">
    <text evidence="6">Belongs to the ARR family. Type-A subfamily.</text>
</comment>
<accession>A0A977R5F4</accession>
<evidence type="ECO:0000256" key="3">
    <source>
        <dbReference type="ARBA" id="ARBA00023012"/>
    </source>
</evidence>
<dbReference type="Gene3D" id="3.40.50.2300">
    <property type="match status" value="1"/>
</dbReference>
<evidence type="ECO:0000256" key="4">
    <source>
        <dbReference type="ARBA" id="ARBA00023015"/>
    </source>
</evidence>
<keyword evidence="5" id="KW-0804">Transcription</keyword>
<dbReference type="GO" id="GO:0009736">
    <property type="term" value="P:cytokinin-activated signaling pathway"/>
    <property type="evidence" value="ECO:0007669"/>
    <property type="project" value="UniProtKB-KW"/>
</dbReference>
<dbReference type="AlphaFoldDB" id="A0A977R5F4"/>
<dbReference type="InterPro" id="IPR011006">
    <property type="entry name" value="CheY-like_superfamily"/>
</dbReference>
<dbReference type="GO" id="GO:0000160">
    <property type="term" value="P:phosphorelay signal transduction system"/>
    <property type="evidence" value="ECO:0007669"/>
    <property type="project" value="UniProtKB-KW"/>
</dbReference>
<dbReference type="EMBL" id="MZ345674">
    <property type="protein sequence ID" value="UXL82658.1"/>
    <property type="molecule type" value="mRNA"/>
</dbReference>
<protein>
    <submittedName>
        <fullName evidence="11">ARR8</fullName>
    </submittedName>
</protein>
<evidence type="ECO:0000256" key="9">
    <source>
        <dbReference type="SAM" id="MobiDB-lite"/>
    </source>
</evidence>
<evidence type="ECO:0000256" key="2">
    <source>
        <dbReference type="ARBA" id="ARBA00022864"/>
    </source>
</evidence>
<comment type="function">
    <text evidence="7">Functions as a response regulator involved in His-to-Asp phosphorelay signal transduction system. Phosphorylation of the Asp residue in the receiver domain activates the ability of the protein to promote the transcription of target genes. Type-A response regulators seem to act as negative regulators of the cytokinin signaling.</text>
</comment>
<evidence type="ECO:0000256" key="5">
    <source>
        <dbReference type="ARBA" id="ARBA00023163"/>
    </source>
</evidence>
<dbReference type="FunFam" id="3.40.50.2300:FF:000159">
    <property type="entry name" value="Two-component response regulator ORR5"/>
    <property type="match status" value="1"/>
</dbReference>
<evidence type="ECO:0000313" key="11">
    <source>
        <dbReference type="EMBL" id="UXL82658.1"/>
    </source>
</evidence>
<proteinExistence type="evidence at transcript level"/>
<dbReference type="PANTHER" id="PTHR43874">
    <property type="entry name" value="TWO-COMPONENT RESPONSE REGULATOR"/>
    <property type="match status" value="1"/>
</dbReference>
<dbReference type="SUPFAM" id="SSF52172">
    <property type="entry name" value="CheY-like"/>
    <property type="match status" value="1"/>
</dbReference>
<reference evidence="11" key="1">
    <citation type="submission" date="2021-06" db="EMBL/GenBank/DDBJ databases">
        <authorList>
            <person name="Jing X."/>
        </authorList>
    </citation>
    <scope>NUCLEOTIDE SEQUENCE</scope>
</reference>
<evidence type="ECO:0000259" key="10">
    <source>
        <dbReference type="PROSITE" id="PS50110"/>
    </source>
</evidence>
<name>A0A977R5F4_LOLPR</name>
<feature type="modified residue" description="4-aspartylphosphate" evidence="8">
    <location>
        <position position="101"/>
    </location>
</feature>
<dbReference type="CDD" id="cd17581">
    <property type="entry name" value="REC_typeA_ARR"/>
    <property type="match status" value="1"/>
</dbReference>